<feature type="transmembrane region" description="Helical" evidence="6">
    <location>
        <begin position="80"/>
        <end position="104"/>
    </location>
</feature>
<feature type="domain" description="ABC transmembrane type-2" evidence="7">
    <location>
        <begin position="48"/>
        <end position="276"/>
    </location>
</feature>
<dbReference type="OrthoDB" id="3370990at2"/>
<dbReference type="InterPro" id="IPR000412">
    <property type="entry name" value="ABC_2_transport"/>
</dbReference>
<evidence type="ECO:0000256" key="5">
    <source>
        <dbReference type="ARBA" id="ARBA00023251"/>
    </source>
</evidence>
<dbReference type="InterPro" id="IPR051784">
    <property type="entry name" value="Nod_factor_ABC_transporter"/>
</dbReference>
<keyword evidence="3 6" id="KW-1133">Transmembrane helix</keyword>
<accession>A0A516PYT0</accession>
<keyword evidence="6" id="KW-1003">Cell membrane</keyword>
<dbReference type="KEGG" id="mik:FOE78_10860"/>
<dbReference type="RefSeq" id="WP_143986299.1">
    <property type="nucleotide sequence ID" value="NZ_CP041692.1"/>
</dbReference>
<dbReference type="GO" id="GO:0046677">
    <property type="term" value="P:response to antibiotic"/>
    <property type="evidence" value="ECO:0007669"/>
    <property type="project" value="UniProtKB-KW"/>
</dbReference>
<name>A0A516PYT0_9ACTN</name>
<dbReference type="GO" id="GO:0043190">
    <property type="term" value="C:ATP-binding cassette (ABC) transporter complex"/>
    <property type="evidence" value="ECO:0007669"/>
    <property type="project" value="InterPro"/>
</dbReference>
<keyword evidence="4 6" id="KW-0472">Membrane</keyword>
<evidence type="ECO:0000313" key="9">
    <source>
        <dbReference type="Proteomes" id="UP000319263"/>
    </source>
</evidence>
<dbReference type="AlphaFoldDB" id="A0A516PYT0"/>
<dbReference type="Proteomes" id="UP000319263">
    <property type="component" value="Chromosome"/>
</dbReference>
<evidence type="ECO:0000256" key="3">
    <source>
        <dbReference type="ARBA" id="ARBA00022989"/>
    </source>
</evidence>
<dbReference type="PROSITE" id="PS51012">
    <property type="entry name" value="ABC_TM2"/>
    <property type="match status" value="1"/>
</dbReference>
<dbReference type="InterPro" id="IPR013525">
    <property type="entry name" value="ABC2_TM"/>
</dbReference>
<keyword evidence="6" id="KW-0813">Transport</keyword>
<dbReference type="PIRSF" id="PIRSF006648">
    <property type="entry name" value="DrrB"/>
    <property type="match status" value="1"/>
</dbReference>
<evidence type="ECO:0000256" key="1">
    <source>
        <dbReference type="ARBA" id="ARBA00004141"/>
    </source>
</evidence>
<keyword evidence="2 6" id="KW-0812">Transmembrane</keyword>
<evidence type="ECO:0000256" key="6">
    <source>
        <dbReference type="RuleBase" id="RU361157"/>
    </source>
</evidence>
<gene>
    <name evidence="8" type="ORF">FOE78_10860</name>
</gene>
<dbReference type="PANTHER" id="PTHR43229:SF2">
    <property type="entry name" value="NODULATION PROTEIN J"/>
    <property type="match status" value="1"/>
</dbReference>
<feature type="transmembrane region" description="Helical" evidence="6">
    <location>
        <begin position="49"/>
        <end position="68"/>
    </location>
</feature>
<feature type="transmembrane region" description="Helical" evidence="6">
    <location>
        <begin position="125"/>
        <end position="154"/>
    </location>
</feature>
<evidence type="ECO:0000313" key="8">
    <source>
        <dbReference type="EMBL" id="QDP96333.1"/>
    </source>
</evidence>
<reference evidence="8 9" key="1">
    <citation type="submission" date="2019-07" db="EMBL/GenBank/DDBJ databases">
        <title>Microlunatus dokdonensis sp. nov. isolated from the rhizospheric soil of the wild plant Elymus tsukushiensis.</title>
        <authorList>
            <person name="Ghim S.-Y."/>
            <person name="Hwang Y.-J."/>
            <person name="Son J.-S."/>
            <person name="Shin J.-H."/>
        </authorList>
    </citation>
    <scope>NUCLEOTIDE SEQUENCE [LARGE SCALE GENOMIC DNA]</scope>
    <source>
        <strain evidence="8 9">KUDC0627</strain>
    </source>
</reference>
<evidence type="ECO:0000256" key="2">
    <source>
        <dbReference type="ARBA" id="ARBA00022692"/>
    </source>
</evidence>
<proteinExistence type="inferred from homology"/>
<dbReference type="InterPro" id="IPR047817">
    <property type="entry name" value="ABC2_TM_bact-type"/>
</dbReference>
<comment type="subcellular location">
    <subcellularLocation>
        <location evidence="6">Cell membrane</location>
        <topology evidence="6">Multi-pass membrane protein</topology>
    </subcellularLocation>
    <subcellularLocation>
        <location evidence="1">Membrane</location>
        <topology evidence="1">Multi-pass membrane protein</topology>
    </subcellularLocation>
</comment>
<evidence type="ECO:0000256" key="4">
    <source>
        <dbReference type="ARBA" id="ARBA00023136"/>
    </source>
</evidence>
<dbReference type="EMBL" id="CP041692">
    <property type="protein sequence ID" value="QDP96333.1"/>
    <property type="molecule type" value="Genomic_DNA"/>
</dbReference>
<dbReference type="PANTHER" id="PTHR43229">
    <property type="entry name" value="NODULATION PROTEIN J"/>
    <property type="match status" value="1"/>
</dbReference>
<protein>
    <recommendedName>
        <fullName evidence="6">Transport permease protein</fullName>
    </recommendedName>
</protein>
<feature type="transmembrane region" description="Helical" evidence="6">
    <location>
        <begin position="160"/>
        <end position="186"/>
    </location>
</feature>
<dbReference type="GO" id="GO:0140359">
    <property type="term" value="F:ABC-type transporter activity"/>
    <property type="evidence" value="ECO:0007669"/>
    <property type="project" value="InterPro"/>
</dbReference>
<feature type="transmembrane region" description="Helical" evidence="6">
    <location>
        <begin position="251"/>
        <end position="270"/>
    </location>
</feature>
<feature type="transmembrane region" description="Helical" evidence="6">
    <location>
        <begin position="193"/>
        <end position="213"/>
    </location>
</feature>
<organism evidence="8 9">
    <name type="scientific">Microlunatus elymi</name>
    <dbReference type="NCBI Taxonomy" id="2596828"/>
    <lineage>
        <taxon>Bacteria</taxon>
        <taxon>Bacillati</taxon>
        <taxon>Actinomycetota</taxon>
        <taxon>Actinomycetes</taxon>
        <taxon>Propionibacteriales</taxon>
        <taxon>Propionibacteriaceae</taxon>
        <taxon>Microlunatus</taxon>
    </lineage>
</organism>
<comment type="similarity">
    <text evidence="6">Belongs to the ABC-2 integral membrane protein family.</text>
</comment>
<evidence type="ECO:0000259" key="7">
    <source>
        <dbReference type="PROSITE" id="PS51012"/>
    </source>
</evidence>
<keyword evidence="5" id="KW-0046">Antibiotic resistance</keyword>
<dbReference type="Pfam" id="PF01061">
    <property type="entry name" value="ABC2_membrane"/>
    <property type="match status" value="1"/>
</dbReference>
<sequence>MSTITATRPNPTDQQLEPVRERSAIVRYLTHCLVLAKRSLIKTMRTPEALVDVTIQPVIFLGLFTYIFGGAIAGGSQSDYLQFLLPGILGQTIAMAGISLGSNLNSDIEKGVFDRFRALPIGRAVPLVGAVMADVVRYLILVLVTVGVGTIMGFRFQGSVAGAIGGIALAIGFALCFVWVSVFIGMKARTSGAVTGLSMLIVMPLSFGSNVFVPTGTMPGWLQTFVKVNPMTHLVSAMRELFTGQPWTTDVLWTLAWMALLLIVFVPLAVRAYRRRV</sequence>
<keyword evidence="9" id="KW-1185">Reference proteome</keyword>